<dbReference type="InterPro" id="IPR006179">
    <property type="entry name" value="5_nucleotidase/apyrase"/>
</dbReference>
<keyword evidence="1" id="KW-0175">Coiled coil</keyword>
<dbReference type="Gene3D" id="3.60.21.10">
    <property type="match status" value="1"/>
</dbReference>
<dbReference type="GO" id="GO:0030288">
    <property type="term" value="C:outer membrane-bounded periplasmic space"/>
    <property type="evidence" value="ECO:0007669"/>
    <property type="project" value="TreeGrafter"/>
</dbReference>
<dbReference type="PANTHER" id="PTHR11575">
    <property type="entry name" value="5'-NUCLEOTIDASE-RELATED"/>
    <property type="match status" value="1"/>
</dbReference>
<protein>
    <submittedName>
        <fullName evidence="2">Uncharacterized protein</fullName>
    </submittedName>
</protein>
<dbReference type="PANTHER" id="PTHR11575:SF6">
    <property type="entry name" value="2',3'-CYCLIC-NUCLEOTIDE 2'-PHOSPHODIESTERASE_3'-NUCLEOTIDASE"/>
    <property type="match status" value="1"/>
</dbReference>
<accession>A0A382AFS8</accession>
<gene>
    <name evidence="2" type="ORF">METZ01_LOCUS152836</name>
</gene>
<organism evidence="2">
    <name type="scientific">marine metagenome</name>
    <dbReference type="NCBI Taxonomy" id="408172"/>
    <lineage>
        <taxon>unclassified sequences</taxon>
        <taxon>metagenomes</taxon>
        <taxon>ecological metagenomes</taxon>
    </lineage>
</organism>
<dbReference type="EMBL" id="UINC01025075">
    <property type="protein sequence ID" value="SVA99982.1"/>
    <property type="molecule type" value="Genomic_DNA"/>
</dbReference>
<reference evidence="2" key="1">
    <citation type="submission" date="2018-05" db="EMBL/GenBank/DDBJ databases">
        <authorList>
            <person name="Lanie J.A."/>
            <person name="Ng W.-L."/>
            <person name="Kazmierczak K.M."/>
            <person name="Andrzejewski T.M."/>
            <person name="Davidsen T.M."/>
            <person name="Wayne K.J."/>
            <person name="Tettelin H."/>
            <person name="Glass J.I."/>
            <person name="Rusch D."/>
            <person name="Podicherti R."/>
            <person name="Tsui H.-C.T."/>
            <person name="Winkler M.E."/>
        </authorList>
    </citation>
    <scope>NUCLEOTIDE SEQUENCE</scope>
</reference>
<sequence>VILDAGEVLFDSPIVLDNTRSADEYKARNIIKGYEEIGCNAINIGGYELAGGVKFLQSIMDSTDIPFISANLRNKSTGKLFTDPYVIVDREPFRVGVIGLTSLIKDENKFIVMDDIYISGKKYMKEIRKKADIVIMLVNADRKEKQVLQDEFKDADYIVISRDIARTKQGQPHQKNVTPVFCPGKQGKYMAFMEMDITNTDSPYVDVSYYNKLIQNSERRIANYQKKNPDIPLKELYSENQAVYRQIVTLEKQLVDAKDQIANARNKVEFELIPMSRKITDNPKMLSFVDGILAKEKQLRGSSFLPHNDLNHHNHNHHNKK</sequence>
<dbReference type="AlphaFoldDB" id="A0A382AFS8"/>
<evidence type="ECO:0000256" key="1">
    <source>
        <dbReference type="SAM" id="Coils"/>
    </source>
</evidence>
<evidence type="ECO:0000313" key="2">
    <source>
        <dbReference type="EMBL" id="SVA99982.1"/>
    </source>
</evidence>
<feature type="coiled-coil region" evidence="1">
    <location>
        <begin position="233"/>
        <end position="267"/>
    </location>
</feature>
<feature type="non-terminal residue" evidence="2">
    <location>
        <position position="1"/>
    </location>
</feature>
<dbReference type="GO" id="GO:0016787">
    <property type="term" value="F:hydrolase activity"/>
    <property type="evidence" value="ECO:0007669"/>
    <property type="project" value="InterPro"/>
</dbReference>
<dbReference type="GO" id="GO:0009166">
    <property type="term" value="P:nucleotide catabolic process"/>
    <property type="evidence" value="ECO:0007669"/>
    <property type="project" value="InterPro"/>
</dbReference>
<dbReference type="SUPFAM" id="SSF56300">
    <property type="entry name" value="Metallo-dependent phosphatases"/>
    <property type="match status" value="1"/>
</dbReference>
<dbReference type="InterPro" id="IPR029052">
    <property type="entry name" value="Metallo-depent_PP-like"/>
</dbReference>
<name>A0A382AFS8_9ZZZZ</name>
<proteinExistence type="predicted"/>